<evidence type="ECO:0000256" key="5">
    <source>
        <dbReference type="ARBA" id="ARBA00022496"/>
    </source>
</evidence>
<dbReference type="InterPro" id="IPR012910">
    <property type="entry name" value="Plug_dom"/>
</dbReference>
<dbReference type="InterPro" id="IPR011662">
    <property type="entry name" value="Secretin/TonB_short_N"/>
</dbReference>
<evidence type="ECO:0000256" key="9">
    <source>
        <dbReference type="ARBA" id="ARBA00023136"/>
    </source>
</evidence>
<feature type="chain" id="PRO_5037161665" evidence="14">
    <location>
        <begin position="29"/>
        <end position="799"/>
    </location>
</feature>
<reference evidence="16" key="1">
    <citation type="submission" date="2018-07" db="EMBL/GenBank/DDBJ databases">
        <title>Genome assembly of strain Ka43.</title>
        <authorList>
            <person name="Kukolya J."/>
            <person name="Nagy I."/>
            <person name="Horvath B."/>
            <person name="Toth A."/>
        </authorList>
    </citation>
    <scope>NUCLEOTIDE SEQUENCE</scope>
    <source>
        <strain evidence="16">KB43</strain>
    </source>
</reference>
<keyword evidence="14" id="KW-0732">Signal</keyword>
<dbReference type="GO" id="GO:0015344">
    <property type="term" value="F:siderophore uptake transmembrane transporter activity"/>
    <property type="evidence" value="ECO:0007669"/>
    <property type="project" value="TreeGrafter"/>
</dbReference>
<evidence type="ECO:0000256" key="10">
    <source>
        <dbReference type="ARBA" id="ARBA00023170"/>
    </source>
</evidence>
<keyword evidence="8 13" id="KW-0798">TonB box</keyword>
<keyword evidence="5" id="KW-0410">Iron transport</keyword>
<comment type="subcellular location">
    <subcellularLocation>
        <location evidence="1 12">Cell outer membrane</location>
        <topology evidence="1 12">Multi-pass membrane protein</topology>
    </subcellularLocation>
</comment>
<evidence type="ECO:0000259" key="15">
    <source>
        <dbReference type="SMART" id="SM00965"/>
    </source>
</evidence>
<evidence type="ECO:0000256" key="8">
    <source>
        <dbReference type="ARBA" id="ARBA00023077"/>
    </source>
</evidence>
<dbReference type="InterPro" id="IPR000531">
    <property type="entry name" value="Beta-barrel_TonB"/>
</dbReference>
<keyword evidence="17" id="KW-1185">Reference proteome</keyword>
<dbReference type="PANTHER" id="PTHR32552:SF82">
    <property type="entry name" value="FCUA PROTEIN"/>
    <property type="match status" value="1"/>
</dbReference>
<evidence type="ECO:0000256" key="11">
    <source>
        <dbReference type="ARBA" id="ARBA00023237"/>
    </source>
</evidence>
<keyword evidence="7" id="KW-0408">Iron</keyword>
<evidence type="ECO:0000256" key="7">
    <source>
        <dbReference type="ARBA" id="ARBA00023004"/>
    </source>
</evidence>
<keyword evidence="3 12" id="KW-0813">Transport</keyword>
<dbReference type="NCBIfam" id="TIGR01783">
    <property type="entry name" value="TonB-siderophor"/>
    <property type="match status" value="1"/>
</dbReference>
<dbReference type="Pfam" id="PF07660">
    <property type="entry name" value="STN"/>
    <property type="match status" value="1"/>
</dbReference>
<organism evidence="16 17">
    <name type="scientific">Cellvibrio polysaccharolyticus</name>
    <dbReference type="NCBI Taxonomy" id="2082724"/>
    <lineage>
        <taxon>Bacteria</taxon>
        <taxon>Pseudomonadati</taxon>
        <taxon>Pseudomonadota</taxon>
        <taxon>Gammaproteobacteria</taxon>
        <taxon>Cellvibrionales</taxon>
        <taxon>Cellvibrionaceae</taxon>
        <taxon>Cellvibrio</taxon>
    </lineage>
</organism>
<dbReference type="AlphaFoldDB" id="A0A928V3N4"/>
<dbReference type="Gene3D" id="2.40.170.20">
    <property type="entry name" value="TonB-dependent receptor, beta-barrel domain"/>
    <property type="match status" value="1"/>
</dbReference>
<dbReference type="InterPro" id="IPR036942">
    <property type="entry name" value="Beta-barrel_TonB_sf"/>
</dbReference>
<dbReference type="Pfam" id="PF00593">
    <property type="entry name" value="TonB_dep_Rec_b-barrel"/>
    <property type="match status" value="1"/>
</dbReference>
<keyword evidence="6 12" id="KW-0812">Transmembrane</keyword>
<name>A0A928V3N4_9GAMM</name>
<keyword evidence="4 12" id="KW-1134">Transmembrane beta strand</keyword>
<dbReference type="CDD" id="cd01347">
    <property type="entry name" value="ligand_gated_channel"/>
    <property type="match status" value="1"/>
</dbReference>
<keyword evidence="9 12" id="KW-0472">Membrane</keyword>
<gene>
    <name evidence="16" type="ORF">C4F51_03915</name>
</gene>
<dbReference type="Gene3D" id="2.170.130.10">
    <property type="entry name" value="TonB-dependent receptor, plug domain"/>
    <property type="match status" value="1"/>
</dbReference>
<keyword evidence="11 12" id="KW-0998">Cell outer membrane</keyword>
<dbReference type="InterPro" id="IPR010105">
    <property type="entry name" value="TonB_sidphr_rcpt"/>
</dbReference>
<accession>A0A928V3N4</accession>
<feature type="signal peptide" evidence="14">
    <location>
        <begin position="1"/>
        <end position="28"/>
    </location>
</feature>
<dbReference type="GO" id="GO:0038023">
    <property type="term" value="F:signaling receptor activity"/>
    <property type="evidence" value="ECO:0007669"/>
    <property type="project" value="InterPro"/>
</dbReference>
<dbReference type="Gene3D" id="3.55.50.30">
    <property type="match status" value="1"/>
</dbReference>
<keyword evidence="5" id="KW-0406">Ion transport</keyword>
<comment type="similarity">
    <text evidence="2 12 13">Belongs to the TonB-dependent receptor family.</text>
</comment>
<evidence type="ECO:0000256" key="1">
    <source>
        <dbReference type="ARBA" id="ARBA00004571"/>
    </source>
</evidence>
<evidence type="ECO:0000313" key="16">
    <source>
        <dbReference type="EMBL" id="MBE8716331.1"/>
    </source>
</evidence>
<evidence type="ECO:0000256" key="2">
    <source>
        <dbReference type="ARBA" id="ARBA00009810"/>
    </source>
</evidence>
<feature type="domain" description="Secretin/TonB short N-terminal" evidence="15">
    <location>
        <begin position="63"/>
        <end position="114"/>
    </location>
</feature>
<evidence type="ECO:0000256" key="14">
    <source>
        <dbReference type="SAM" id="SignalP"/>
    </source>
</evidence>
<evidence type="ECO:0000256" key="6">
    <source>
        <dbReference type="ARBA" id="ARBA00022692"/>
    </source>
</evidence>
<dbReference type="PANTHER" id="PTHR32552">
    <property type="entry name" value="FERRICHROME IRON RECEPTOR-RELATED"/>
    <property type="match status" value="1"/>
</dbReference>
<sequence>MHPLTVATRLLMAGSLLTLATAVPATWAQTADSTSASQTLRSYNIPAGPLSDALTRFSMEAGISLVGATDLARGKNSPGVQGSHSTQAALDTLLTGTGLAAERNAQGQYRLQAVNTQSATLPTVSISDSALLAAQPEAYAGGQTARGGRLGLLGNRDTMDTPFQVTHYTSKLIEDQQAQNLGDVLVNDPSIRNTYSRGAGRDEFNVRGFSLYNYDASFNGLFGVSPHSSSALIGVERVEVLKGPNALLNGIAPFGSVGGAINLVPKRAGVTPLNRVTLSYISDSQLGLHTDVARRFGEQQQTGARVNVLYSDGDMPVNGSKEALAAFTLGADYQGERFRVDGDLSYQDRTTHARSGLLLPPDSGIAIGKVPDAKHNIFPAWTYWDTKELAGSVRAEFDLNNNWTLYGALGAKDYEFASYQASWLLLDGEGTMGARPTRLDETLDTFTGEVGLRGQFETGPVHHEPVLSASVFEMDQGQVRVRDPIVMSNLYQPANIPKPDISISSDIPKIREVNLRSLALADTLSFADGFIQVTAGVRYQQVEAININAVSGENESSYDKSATTPTAAIIIKPSANLALYGNYIEGLSQGPVAPEGASNAGEIFEPSASEQYEIGGKYDWGKLTTSISFFQIDRPSSFLNPATQHFSVDGNQRNRGIELTANGEPVDGIRLLGGAAWTDAELTKSDNRSNEGNTAPAVPDFQLNLSGEWDVPALPGLTLTARVLHTASQYVDAANTQKIPEWQRFDLGARYAFITNGTPVTIRGAIENVLNENYWQSAARAGLTVGTPITFLVSVSADF</sequence>
<dbReference type="InterPro" id="IPR037066">
    <property type="entry name" value="Plug_dom_sf"/>
</dbReference>
<dbReference type="InterPro" id="IPR039426">
    <property type="entry name" value="TonB-dep_rcpt-like"/>
</dbReference>
<protein>
    <submittedName>
        <fullName evidence="16">TonB-dependent receptor</fullName>
    </submittedName>
</protein>
<dbReference type="GO" id="GO:0009279">
    <property type="term" value="C:cell outer membrane"/>
    <property type="evidence" value="ECO:0007669"/>
    <property type="project" value="UniProtKB-SubCell"/>
</dbReference>
<dbReference type="SMART" id="SM00965">
    <property type="entry name" value="STN"/>
    <property type="match status" value="1"/>
</dbReference>
<evidence type="ECO:0000256" key="13">
    <source>
        <dbReference type="RuleBase" id="RU003357"/>
    </source>
</evidence>
<evidence type="ECO:0000256" key="4">
    <source>
        <dbReference type="ARBA" id="ARBA00022452"/>
    </source>
</evidence>
<dbReference type="EMBL" id="PRDL01000001">
    <property type="protein sequence ID" value="MBE8716331.1"/>
    <property type="molecule type" value="Genomic_DNA"/>
</dbReference>
<evidence type="ECO:0000313" key="17">
    <source>
        <dbReference type="Proteomes" id="UP000652567"/>
    </source>
</evidence>
<dbReference type="SUPFAM" id="SSF56935">
    <property type="entry name" value="Porins"/>
    <property type="match status" value="1"/>
</dbReference>
<keyword evidence="10 16" id="KW-0675">Receptor</keyword>
<dbReference type="Pfam" id="PF07715">
    <property type="entry name" value="Plug"/>
    <property type="match status" value="1"/>
</dbReference>
<dbReference type="Proteomes" id="UP000652567">
    <property type="component" value="Unassembled WGS sequence"/>
</dbReference>
<proteinExistence type="inferred from homology"/>
<evidence type="ECO:0000256" key="12">
    <source>
        <dbReference type="PROSITE-ProRule" id="PRU01360"/>
    </source>
</evidence>
<evidence type="ECO:0000256" key="3">
    <source>
        <dbReference type="ARBA" id="ARBA00022448"/>
    </source>
</evidence>
<comment type="caution">
    <text evidence="16">The sequence shown here is derived from an EMBL/GenBank/DDBJ whole genome shotgun (WGS) entry which is preliminary data.</text>
</comment>
<dbReference type="PROSITE" id="PS52016">
    <property type="entry name" value="TONB_DEPENDENT_REC_3"/>
    <property type="match status" value="1"/>
</dbReference>
<dbReference type="GO" id="GO:0015891">
    <property type="term" value="P:siderophore transport"/>
    <property type="evidence" value="ECO:0007669"/>
    <property type="project" value="InterPro"/>
</dbReference>